<reference evidence="2" key="2">
    <citation type="submission" date="2021-12" db="EMBL/GenBank/DDBJ databases">
        <title>Resequencing data analysis of finger millet.</title>
        <authorList>
            <person name="Hatakeyama M."/>
            <person name="Aluri S."/>
            <person name="Balachadran M.T."/>
            <person name="Sivarajan S.R."/>
            <person name="Poveda L."/>
            <person name="Shimizu-Inatsugi R."/>
            <person name="Schlapbach R."/>
            <person name="Sreeman S.M."/>
            <person name="Shimizu K.K."/>
        </authorList>
    </citation>
    <scope>NUCLEOTIDE SEQUENCE</scope>
</reference>
<name>A0AAV5FVJ2_ELECO</name>
<dbReference type="Proteomes" id="UP001054889">
    <property type="component" value="Unassembled WGS sequence"/>
</dbReference>
<feature type="compositionally biased region" description="Low complexity" evidence="1">
    <location>
        <begin position="46"/>
        <end position="60"/>
    </location>
</feature>
<dbReference type="EMBL" id="BQKI01000097">
    <property type="protein sequence ID" value="GJN38839.1"/>
    <property type="molecule type" value="Genomic_DNA"/>
</dbReference>
<feature type="region of interest" description="Disordered" evidence="1">
    <location>
        <begin position="46"/>
        <end position="69"/>
    </location>
</feature>
<sequence length="145" mass="15492">MGALALALFQKLVRLPPPIHVLCCGRNVRGPNWMMRSVRLRHAAAGHQDQSAAGAAAAGRQGERSDVKLGQGRRSLKTEMTSEYLMPHPVPLHLCHCRGLSAPTECDLAAPFTELVVLGLRDDGACWPDLISGGHGAGYSTASSW</sequence>
<proteinExistence type="predicted"/>
<accession>A0AAV5FVJ2</accession>
<evidence type="ECO:0000313" key="2">
    <source>
        <dbReference type="EMBL" id="GJN38839.1"/>
    </source>
</evidence>
<keyword evidence="3" id="KW-1185">Reference proteome</keyword>
<evidence type="ECO:0000256" key="1">
    <source>
        <dbReference type="SAM" id="MobiDB-lite"/>
    </source>
</evidence>
<dbReference type="AlphaFoldDB" id="A0AAV5FVJ2"/>
<gene>
    <name evidence="2" type="primary">gb27917</name>
    <name evidence="2" type="ORF">PR202_gb27917</name>
</gene>
<reference evidence="2" key="1">
    <citation type="journal article" date="2018" name="DNA Res.">
        <title>Multiple hybrid de novo genome assembly of finger millet, an orphan allotetraploid crop.</title>
        <authorList>
            <person name="Hatakeyama M."/>
            <person name="Aluri S."/>
            <person name="Balachadran M.T."/>
            <person name="Sivarajan S.R."/>
            <person name="Patrignani A."/>
            <person name="Gruter S."/>
            <person name="Poveda L."/>
            <person name="Shimizu-Inatsugi R."/>
            <person name="Baeten J."/>
            <person name="Francoijs K.J."/>
            <person name="Nataraja K.N."/>
            <person name="Reddy Y.A.N."/>
            <person name="Phadnis S."/>
            <person name="Ravikumar R.L."/>
            <person name="Schlapbach R."/>
            <person name="Sreeman S.M."/>
            <person name="Shimizu K.K."/>
        </authorList>
    </citation>
    <scope>NUCLEOTIDE SEQUENCE</scope>
</reference>
<comment type="caution">
    <text evidence="2">The sequence shown here is derived from an EMBL/GenBank/DDBJ whole genome shotgun (WGS) entry which is preliminary data.</text>
</comment>
<protein>
    <submittedName>
        <fullName evidence="2">Uncharacterized protein</fullName>
    </submittedName>
</protein>
<organism evidence="2 3">
    <name type="scientific">Eleusine coracana subsp. coracana</name>
    <dbReference type="NCBI Taxonomy" id="191504"/>
    <lineage>
        <taxon>Eukaryota</taxon>
        <taxon>Viridiplantae</taxon>
        <taxon>Streptophyta</taxon>
        <taxon>Embryophyta</taxon>
        <taxon>Tracheophyta</taxon>
        <taxon>Spermatophyta</taxon>
        <taxon>Magnoliopsida</taxon>
        <taxon>Liliopsida</taxon>
        <taxon>Poales</taxon>
        <taxon>Poaceae</taxon>
        <taxon>PACMAD clade</taxon>
        <taxon>Chloridoideae</taxon>
        <taxon>Cynodonteae</taxon>
        <taxon>Eleusininae</taxon>
        <taxon>Eleusine</taxon>
    </lineage>
</organism>
<evidence type="ECO:0000313" key="3">
    <source>
        <dbReference type="Proteomes" id="UP001054889"/>
    </source>
</evidence>